<feature type="domain" description="Ricin B lectin" evidence="2">
    <location>
        <begin position="62"/>
        <end position="205"/>
    </location>
</feature>
<dbReference type="RefSeq" id="WP_189554406.1">
    <property type="nucleotide sequence ID" value="NZ_BMTP01000021.1"/>
</dbReference>
<evidence type="ECO:0000313" key="4">
    <source>
        <dbReference type="Proteomes" id="UP000636661"/>
    </source>
</evidence>
<evidence type="ECO:0000256" key="1">
    <source>
        <dbReference type="SAM" id="SignalP"/>
    </source>
</evidence>
<dbReference type="InterPro" id="IPR035992">
    <property type="entry name" value="Ricin_B-like_lectins"/>
</dbReference>
<feature type="signal peptide" evidence="1">
    <location>
        <begin position="1"/>
        <end position="27"/>
    </location>
</feature>
<comment type="caution">
    <text evidence="3">The sequence shown here is derived from an EMBL/GenBank/DDBJ whole genome shotgun (WGS) entry which is preliminary data.</text>
</comment>
<proteinExistence type="predicted"/>
<protein>
    <recommendedName>
        <fullName evidence="2">Ricin B lectin domain-containing protein</fullName>
    </recommendedName>
</protein>
<reference evidence="3" key="1">
    <citation type="journal article" date="2014" name="Int. J. Syst. Evol. Microbiol.">
        <title>Complete genome sequence of Corynebacterium casei LMG S-19264T (=DSM 44701T), isolated from a smear-ripened cheese.</title>
        <authorList>
            <consortium name="US DOE Joint Genome Institute (JGI-PGF)"/>
            <person name="Walter F."/>
            <person name="Albersmeier A."/>
            <person name="Kalinowski J."/>
            <person name="Ruckert C."/>
        </authorList>
    </citation>
    <scope>NUCLEOTIDE SEQUENCE</scope>
    <source>
        <strain evidence="3">JCM 4391</strain>
    </source>
</reference>
<evidence type="ECO:0000313" key="3">
    <source>
        <dbReference type="EMBL" id="GGU63118.1"/>
    </source>
</evidence>
<sequence length="210" mass="21828">MSRILRSALAVTAGVAALAGGVTVAVADEARPQPTPAATTVSAATVAARDARAAATAASSLPAVQLRAAHSDKCLTTPNASLRNGVNSVQSTCVADAENQRIDMVPTGAGTFELRFAHSGKCLDVEAAGTTTGTVVQQWWCVGKPNQQWRLVMVDIADELYELRPAHTPVDASRCLDIESSSKADGAVARLWACNGTPAQQWRVHPVTAA</sequence>
<gene>
    <name evidence="3" type="ORF">GCM10010274_59780</name>
</gene>
<organism evidence="3 4">
    <name type="scientific">Streptomyces lavendofoliae</name>
    <dbReference type="NCBI Taxonomy" id="67314"/>
    <lineage>
        <taxon>Bacteria</taxon>
        <taxon>Bacillati</taxon>
        <taxon>Actinomycetota</taxon>
        <taxon>Actinomycetes</taxon>
        <taxon>Kitasatosporales</taxon>
        <taxon>Streptomycetaceae</taxon>
        <taxon>Streptomyces</taxon>
    </lineage>
</organism>
<dbReference type="EMBL" id="BMTP01000021">
    <property type="protein sequence ID" value="GGU63118.1"/>
    <property type="molecule type" value="Genomic_DNA"/>
</dbReference>
<feature type="chain" id="PRO_5037576467" description="Ricin B lectin domain-containing protein" evidence="1">
    <location>
        <begin position="28"/>
        <end position="210"/>
    </location>
</feature>
<dbReference type="PROSITE" id="PS50231">
    <property type="entry name" value="RICIN_B_LECTIN"/>
    <property type="match status" value="1"/>
</dbReference>
<accession>A0A918M7V9</accession>
<reference evidence="3" key="2">
    <citation type="submission" date="2020-09" db="EMBL/GenBank/DDBJ databases">
        <authorList>
            <person name="Sun Q."/>
            <person name="Ohkuma M."/>
        </authorList>
    </citation>
    <scope>NUCLEOTIDE SEQUENCE</scope>
    <source>
        <strain evidence="3">JCM 4391</strain>
    </source>
</reference>
<keyword evidence="1" id="KW-0732">Signal</keyword>
<keyword evidence="4" id="KW-1185">Reference proteome</keyword>
<dbReference type="Gene3D" id="2.80.10.50">
    <property type="match status" value="1"/>
</dbReference>
<dbReference type="CDD" id="cd00161">
    <property type="entry name" value="beta-trefoil_Ricin-like"/>
    <property type="match status" value="1"/>
</dbReference>
<dbReference type="SMART" id="SM00458">
    <property type="entry name" value="RICIN"/>
    <property type="match status" value="1"/>
</dbReference>
<dbReference type="AlphaFoldDB" id="A0A918M7V9"/>
<dbReference type="InterPro" id="IPR000772">
    <property type="entry name" value="Ricin_B_lectin"/>
</dbReference>
<dbReference type="SUPFAM" id="SSF50370">
    <property type="entry name" value="Ricin B-like lectins"/>
    <property type="match status" value="1"/>
</dbReference>
<dbReference type="Proteomes" id="UP000636661">
    <property type="component" value="Unassembled WGS sequence"/>
</dbReference>
<dbReference type="Pfam" id="PF00652">
    <property type="entry name" value="Ricin_B_lectin"/>
    <property type="match status" value="1"/>
</dbReference>
<evidence type="ECO:0000259" key="2">
    <source>
        <dbReference type="SMART" id="SM00458"/>
    </source>
</evidence>
<name>A0A918M7V9_9ACTN</name>